<comment type="catalytic activity">
    <reaction evidence="6">
        <text>(5R)-5-hydroxy-L-lysine + GTP = (5R)-5-phosphooxy-L-lysine + GDP + H(+)</text>
        <dbReference type="Rhea" id="RHEA:19049"/>
        <dbReference type="ChEBI" id="CHEBI:15378"/>
        <dbReference type="ChEBI" id="CHEBI:37565"/>
        <dbReference type="ChEBI" id="CHEBI:57882"/>
        <dbReference type="ChEBI" id="CHEBI:58189"/>
        <dbReference type="ChEBI" id="CHEBI:58357"/>
        <dbReference type="EC" id="2.7.1.81"/>
    </reaction>
</comment>
<evidence type="ECO:0000256" key="7">
    <source>
        <dbReference type="ARBA" id="ARBA00037368"/>
    </source>
</evidence>
<evidence type="ECO:0000256" key="2">
    <source>
        <dbReference type="ARBA" id="ARBA00006219"/>
    </source>
</evidence>
<dbReference type="PANTHER" id="PTHR21064">
    <property type="entry name" value="AMINOGLYCOSIDE PHOSPHOTRANSFERASE DOMAIN-CONTAINING PROTEIN-RELATED"/>
    <property type="match status" value="1"/>
</dbReference>
<dbReference type="InterPro" id="IPR050249">
    <property type="entry name" value="Pseudomonas-type_ThrB"/>
</dbReference>
<dbReference type="EC" id="2.7.1.81" evidence="8"/>
<evidence type="ECO:0000256" key="3">
    <source>
        <dbReference type="ARBA" id="ARBA00022490"/>
    </source>
</evidence>
<dbReference type="PANTHER" id="PTHR21064:SF1">
    <property type="entry name" value="HYDROXYLYSINE KINASE"/>
    <property type="match status" value="1"/>
</dbReference>
<keyword evidence="3" id="KW-0963">Cytoplasm</keyword>
<accession>A0A1I8GG10</accession>
<evidence type="ECO:0000256" key="6">
    <source>
        <dbReference type="ARBA" id="ARBA00036820"/>
    </source>
</evidence>
<evidence type="ECO:0000256" key="1">
    <source>
        <dbReference type="ARBA" id="ARBA00004496"/>
    </source>
</evidence>
<dbReference type="GO" id="GO:0047992">
    <property type="term" value="F:hydroxylysine kinase activity"/>
    <property type="evidence" value="ECO:0007669"/>
    <property type="project" value="UniProtKB-EC"/>
</dbReference>
<keyword evidence="4" id="KW-0808">Transferase</keyword>
<comment type="similarity">
    <text evidence="2">Belongs to the aminoglycoside phosphotransferase family.</text>
</comment>
<dbReference type="STRING" id="282301.A0A1I8GG10"/>
<evidence type="ECO:0000256" key="8">
    <source>
        <dbReference type="ARBA" id="ARBA00038873"/>
    </source>
</evidence>
<evidence type="ECO:0000256" key="9">
    <source>
        <dbReference type="ARBA" id="ARBA00040505"/>
    </source>
</evidence>
<evidence type="ECO:0000313" key="11">
    <source>
        <dbReference type="WBParaSite" id="maker-uti_cns_0001844-snap-gene-0.39-mRNA-1"/>
    </source>
</evidence>
<evidence type="ECO:0000256" key="4">
    <source>
        <dbReference type="ARBA" id="ARBA00022679"/>
    </source>
</evidence>
<keyword evidence="10" id="KW-1185">Reference proteome</keyword>
<keyword evidence="5" id="KW-0418">Kinase</keyword>
<dbReference type="InterPro" id="IPR011009">
    <property type="entry name" value="Kinase-like_dom_sf"/>
</dbReference>
<comment type="function">
    <text evidence="7">Catalyzes the GTP-dependent phosphorylation of 5-hydroxy-L-lysine.</text>
</comment>
<evidence type="ECO:0000256" key="5">
    <source>
        <dbReference type="ARBA" id="ARBA00022777"/>
    </source>
</evidence>
<dbReference type="GO" id="GO:0005737">
    <property type="term" value="C:cytoplasm"/>
    <property type="evidence" value="ECO:0007669"/>
    <property type="project" value="UniProtKB-SubCell"/>
</dbReference>
<dbReference type="Proteomes" id="UP000095280">
    <property type="component" value="Unplaced"/>
</dbReference>
<dbReference type="AlphaFoldDB" id="A0A1I8GG10"/>
<dbReference type="SUPFAM" id="SSF56112">
    <property type="entry name" value="Protein kinase-like (PK-like)"/>
    <property type="match status" value="1"/>
</dbReference>
<reference evidence="11" key="1">
    <citation type="submission" date="2016-11" db="UniProtKB">
        <authorList>
            <consortium name="WormBaseParasite"/>
        </authorList>
    </citation>
    <scope>IDENTIFICATION</scope>
</reference>
<evidence type="ECO:0000313" key="10">
    <source>
        <dbReference type="Proteomes" id="UP000095280"/>
    </source>
</evidence>
<organism evidence="10 11">
    <name type="scientific">Macrostomum lignano</name>
    <dbReference type="NCBI Taxonomy" id="282301"/>
    <lineage>
        <taxon>Eukaryota</taxon>
        <taxon>Metazoa</taxon>
        <taxon>Spiralia</taxon>
        <taxon>Lophotrochozoa</taxon>
        <taxon>Platyhelminthes</taxon>
        <taxon>Rhabditophora</taxon>
        <taxon>Macrostomorpha</taxon>
        <taxon>Macrostomida</taxon>
        <taxon>Macrostomidae</taxon>
        <taxon>Macrostomum</taxon>
    </lineage>
</organism>
<dbReference type="OrthoDB" id="9973935at2759"/>
<dbReference type="Pfam" id="PF01636">
    <property type="entry name" value="APH"/>
    <property type="match status" value="1"/>
</dbReference>
<dbReference type="InterPro" id="IPR002575">
    <property type="entry name" value="Aminoglycoside_PTrfase"/>
</dbReference>
<protein>
    <recommendedName>
        <fullName evidence="9">Hydroxylysine kinase</fullName>
        <ecNumber evidence="8">2.7.1.81</ecNumber>
    </recommendedName>
</protein>
<proteinExistence type="inferred from homology"/>
<comment type="subcellular location">
    <subcellularLocation>
        <location evidence="1">Cytoplasm</location>
    </subcellularLocation>
</comment>
<name>A0A1I8GG10_9PLAT</name>
<dbReference type="Gene3D" id="3.90.1200.10">
    <property type="match status" value="1"/>
</dbReference>
<sequence>MTEEQQHFEIIRPLVTREQAVKLCQELYNFNAVTCKELVSYDDRNFLVTGNFIGNTSDSVETAQEPHSFVLKIANSLESQGDILEQQCRLMQSLSEAGLKVQSVMKTVSGTIVDKKLLTTPADSSGRMVDRRHAVRMLTYLPGVPLGELPLTADMLESVAKEIGRVDWHLTRHFLTDPGANAAELNLWSLLSAPKLVDFVQYVHGEARQRMVREIVAQFNSVVVGAAGAKSEATAQFTKAFIHGDPNESNILVDGNPPVFSGLLDWQDSHRAYAVFDLALLIMYTSFVQAKTDPTVDPFRLVVPPLIRGYTSEFKLAESELRHLPLLVATRFAQSLTLGAYSYARDPGNDYLLTTACSWSTLDRLWNGHKNRLEQLGCEWLEMSRAPEQYK</sequence>
<dbReference type="WBParaSite" id="maker-uti_cns_0001844-snap-gene-0.39-mRNA-1">
    <property type="protein sequence ID" value="maker-uti_cns_0001844-snap-gene-0.39-mRNA-1"/>
    <property type="gene ID" value="maker-uti_cns_0001844-snap-gene-0.39"/>
</dbReference>